<comment type="caution">
    <text evidence="3">The sequence shown here is derived from an EMBL/GenBank/DDBJ whole genome shotgun (WGS) entry which is preliminary data.</text>
</comment>
<evidence type="ECO:0000313" key="3">
    <source>
        <dbReference type="EMBL" id="TGD37557.1"/>
    </source>
</evidence>
<reference evidence="3 4" key="1">
    <citation type="submission" date="2018-10" db="EMBL/GenBank/DDBJ databases">
        <title>Brevibacterium genomes from Austrain hard cheese rinds.</title>
        <authorList>
            <person name="Anast J.M."/>
            <person name="Dzieciol M."/>
            <person name="Schultz D.L."/>
            <person name="Mann E."/>
            <person name="Wagner M."/>
            <person name="Schmitz-Esser S."/>
        </authorList>
    </citation>
    <scope>NUCLEOTIDE SEQUENCE [LARGE SCALE GENOMIC DNA]</scope>
    <source>
        <strain evidence="3 4">L261</strain>
    </source>
</reference>
<accession>A0A4Z0KFZ2</accession>
<dbReference type="Proteomes" id="UP000297736">
    <property type="component" value="Unassembled WGS sequence"/>
</dbReference>
<organism evidence="3 4">
    <name type="scientific">Brevibacterium aurantiacum</name>
    <dbReference type="NCBI Taxonomy" id="273384"/>
    <lineage>
        <taxon>Bacteria</taxon>
        <taxon>Bacillati</taxon>
        <taxon>Actinomycetota</taxon>
        <taxon>Actinomycetes</taxon>
        <taxon>Micrococcales</taxon>
        <taxon>Brevibacteriaceae</taxon>
        <taxon>Brevibacterium</taxon>
    </lineage>
</organism>
<protein>
    <recommendedName>
        <fullName evidence="2">TniQ domain-containing protein</fullName>
    </recommendedName>
</protein>
<sequence length="565" mass="63372">MLPKPHLNSSDDQPGRRSRLGEYIPVEHRTRWPITVTPAATEPVHSWITRVSHRYGLTPRQLIQALGVPTEQTADRSLTQLAKHWDDVAPLLGPRSFTSQDIASATTNRPRRYCPQCLTDTGVWSTEWNQHWLLACPTHQIFLHDVCPTCEQPQWRSAAWLGHIAPPHRCTQRVTGTTQPYSEPRNTRPWCNTDLRSAPPHPAPSELLTAQHTLLNALAEQETSPTATREFGPWSQITNHQHAHLFTTLITYADSHSTGIAGQTTTLLTAWEAYRELNSATGTGPHLRTLFSDIATTGLLGPPRTARGTNLGPILIASLLKTRQHLSANKQLAFRIARTWPAHPPDWSTSSLHSQPDLQQTTLPEHSTVPLTPPPEWIPQTLWPGFGTDHSTPGARAVESLLLLHLGRATKWSHLALELGLPATLQHQARAHIRRLAATCWHDQLALLEHQFTRLLSTPPPINYRIRRVIAADTDELTQALRKTIGSDPSPDLLRHFWEVLTGGDIALAPLPLTISIDSPSYTKFANQRHNFHHEYRQAFTHALNYLQNEHGMPNDEPLIWSPPP</sequence>
<name>A0A4Z0KFZ2_BREAU</name>
<gene>
    <name evidence="3" type="ORF">EB834_14700</name>
</gene>
<feature type="region of interest" description="Disordered" evidence="1">
    <location>
        <begin position="345"/>
        <end position="371"/>
    </location>
</feature>
<evidence type="ECO:0000259" key="2">
    <source>
        <dbReference type="Pfam" id="PF06527"/>
    </source>
</evidence>
<dbReference type="InterPro" id="IPR009492">
    <property type="entry name" value="TniQ"/>
</dbReference>
<dbReference type="AlphaFoldDB" id="A0A4Z0KFZ2"/>
<evidence type="ECO:0000313" key="4">
    <source>
        <dbReference type="Proteomes" id="UP000297736"/>
    </source>
</evidence>
<dbReference type="Pfam" id="PF06527">
    <property type="entry name" value="TniQ"/>
    <property type="match status" value="1"/>
</dbReference>
<evidence type="ECO:0000256" key="1">
    <source>
        <dbReference type="SAM" id="MobiDB-lite"/>
    </source>
</evidence>
<feature type="compositionally biased region" description="Polar residues" evidence="1">
    <location>
        <begin position="347"/>
        <end position="365"/>
    </location>
</feature>
<dbReference type="EMBL" id="RHFF01000015">
    <property type="protein sequence ID" value="TGD37557.1"/>
    <property type="molecule type" value="Genomic_DNA"/>
</dbReference>
<proteinExistence type="predicted"/>
<feature type="domain" description="TniQ" evidence="2">
    <location>
        <begin position="33"/>
        <end position="143"/>
    </location>
</feature>